<accession>B0DJ50</accession>
<evidence type="ECO:0000313" key="2">
    <source>
        <dbReference type="Proteomes" id="UP000001194"/>
    </source>
</evidence>
<dbReference type="OrthoDB" id="3254719at2759"/>
<dbReference type="Proteomes" id="UP000001194">
    <property type="component" value="Unassembled WGS sequence"/>
</dbReference>
<gene>
    <name evidence="1" type="ORF">LACBIDRAFT_329759</name>
</gene>
<proteinExistence type="predicted"/>
<dbReference type="AlphaFoldDB" id="B0DJ50"/>
<sequence>MPLFLKGYKLDMSKISHTFDIQPPDIPQDWVISIINCIPRDAYEYIGNGYEKDGKLNVMIVMAAGRDEKELMKTPVTPSDKTLADVARRICTPAIWPSFDEERTDLDSPPTFWDGWRSGATSLLEWNGTVQKGI</sequence>
<dbReference type="GeneID" id="6079666"/>
<dbReference type="RefSeq" id="XP_001883900.1">
    <property type="nucleotide sequence ID" value="XM_001883865.1"/>
</dbReference>
<protein>
    <submittedName>
        <fullName evidence="1">Predicted protein</fullName>
    </submittedName>
</protein>
<evidence type="ECO:0000313" key="1">
    <source>
        <dbReference type="EMBL" id="EDR05342.1"/>
    </source>
</evidence>
<dbReference type="EMBL" id="DS547113">
    <property type="protein sequence ID" value="EDR05342.1"/>
    <property type="molecule type" value="Genomic_DNA"/>
</dbReference>
<name>B0DJ50_LACBS</name>
<dbReference type="HOGENOM" id="CLU_156702_0_0_1"/>
<dbReference type="KEGG" id="lbc:LACBIDRAFT_329759"/>
<keyword evidence="2" id="KW-1185">Reference proteome</keyword>
<reference evidence="1 2" key="1">
    <citation type="journal article" date="2008" name="Nature">
        <title>The genome of Laccaria bicolor provides insights into mycorrhizal symbiosis.</title>
        <authorList>
            <person name="Martin F."/>
            <person name="Aerts A."/>
            <person name="Ahren D."/>
            <person name="Brun A."/>
            <person name="Danchin E.G.J."/>
            <person name="Duchaussoy F."/>
            <person name="Gibon J."/>
            <person name="Kohler A."/>
            <person name="Lindquist E."/>
            <person name="Pereda V."/>
            <person name="Salamov A."/>
            <person name="Shapiro H.J."/>
            <person name="Wuyts J."/>
            <person name="Blaudez D."/>
            <person name="Buee M."/>
            <person name="Brokstein P."/>
            <person name="Canbaeck B."/>
            <person name="Cohen D."/>
            <person name="Courty P.E."/>
            <person name="Coutinho P.M."/>
            <person name="Delaruelle C."/>
            <person name="Detter J.C."/>
            <person name="Deveau A."/>
            <person name="DiFazio S."/>
            <person name="Duplessis S."/>
            <person name="Fraissinet-Tachet L."/>
            <person name="Lucic E."/>
            <person name="Frey-Klett P."/>
            <person name="Fourrey C."/>
            <person name="Feussner I."/>
            <person name="Gay G."/>
            <person name="Grimwood J."/>
            <person name="Hoegger P.J."/>
            <person name="Jain P."/>
            <person name="Kilaru S."/>
            <person name="Labbe J."/>
            <person name="Lin Y.C."/>
            <person name="Legue V."/>
            <person name="Le Tacon F."/>
            <person name="Marmeisse R."/>
            <person name="Melayah D."/>
            <person name="Montanini B."/>
            <person name="Muratet M."/>
            <person name="Nehls U."/>
            <person name="Niculita-Hirzel H."/>
            <person name="Oudot-Le Secq M.P."/>
            <person name="Peter M."/>
            <person name="Quesneville H."/>
            <person name="Rajashekar B."/>
            <person name="Reich M."/>
            <person name="Rouhier N."/>
            <person name="Schmutz J."/>
            <person name="Yin T."/>
            <person name="Chalot M."/>
            <person name="Henrissat B."/>
            <person name="Kuees U."/>
            <person name="Lucas S."/>
            <person name="Van de Peer Y."/>
            <person name="Podila G.K."/>
            <person name="Polle A."/>
            <person name="Pukkila P.J."/>
            <person name="Richardson P.M."/>
            <person name="Rouze P."/>
            <person name="Sanders I.R."/>
            <person name="Stajich J.E."/>
            <person name="Tunlid A."/>
            <person name="Tuskan G."/>
            <person name="Grigoriev I.V."/>
        </authorList>
    </citation>
    <scope>NUCLEOTIDE SEQUENCE [LARGE SCALE GENOMIC DNA]</scope>
    <source>
        <strain evidence="2">S238N-H82 / ATCC MYA-4686</strain>
    </source>
</reference>
<organism evidence="2">
    <name type="scientific">Laccaria bicolor (strain S238N-H82 / ATCC MYA-4686)</name>
    <name type="common">Bicoloured deceiver</name>
    <name type="synonym">Laccaria laccata var. bicolor</name>
    <dbReference type="NCBI Taxonomy" id="486041"/>
    <lineage>
        <taxon>Eukaryota</taxon>
        <taxon>Fungi</taxon>
        <taxon>Dikarya</taxon>
        <taxon>Basidiomycota</taxon>
        <taxon>Agaricomycotina</taxon>
        <taxon>Agaricomycetes</taxon>
        <taxon>Agaricomycetidae</taxon>
        <taxon>Agaricales</taxon>
        <taxon>Agaricineae</taxon>
        <taxon>Hydnangiaceae</taxon>
        <taxon>Laccaria</taxon>
    </lineage>
</organism>
<dbReference type="InParanoid" id="B0DJ50"/>